<feature type="compositionally biased region" description="Basic and acidic residues" evidence="1">
    <location>
        <begin position="60"/>
        <end position="69"/>
    </location>
</feature>
<accession>A0AA40CRI7</accession>
<sequence>MPLRMYSAREVLEIYHQHKPWQGPINLAKFHTFFLAEFLSQETELKNEETSRRGVVNKMDSAKADDPRVDSGASPNPEDILKNGPETPVVFNSEELVNWLRDHFQVPVEVFQDGSNLVIYAESAVTARHTPNRPVTAPANNQRVDTLRIPSETSDARIDGDIRPRFSIRRSLRRVFPSGEYRSRRRSPSP</sequence>
<comment type="caution">
    <text evidence="2">The sequence shown here is derived from an EMBL/GenBank/DDBJ whole genome shotgun (WGS) entry which is preliminary data.</text>
</comment>
<organism evidence="2 3">
    <name type="scientific">Cercophora newfieldiana</name>
    <dbReference type="NCBI Taxonomy" id="92897"/>
    <lineage>
        <taxon>Eukaryota</taxon>
        <taxon>Fungi</taxon>
        <taxon>Dikarya</taxon>
        <taxon>Ascomycota</taxon>
        <taxon>Pezizomycotina</taxon>
        <taxon>Sordariomycetes</taxon>
        <taxon>Sordariomycetidae</taxon>
        <taxon>Sordariales</taxon>
        <taxon>Lasiosphaeriaceae</taxon>
        <taxon>Cercophora</taxon>
    </lineage>
</organism>
<keyword evidence="3" id="KW-1185">Reference proteome</keyword>
<evidence type="ECO:0000313" key="2">
    <source>
        <dbReference type="EMBL" id="KAK0648605.1"/>
    </source>
</evidence>
<dbReference type="AlphaFoldDB" id="A0AA40CRI7"/>
<reference evidence="2" key="1">
    <citation type="submission" date="2023-06" db="EMBL/GenBank/DDBJ databases">
        <title>Genome-scale phylogeny and comparative genomics of the fungal order Sordariales.</title>
        <authorList>
            <consortium name="Lawrence Berkeley National Laboratory"/>
            <person name="Hensen N."/>
            <person name="Bonometti L."/>
            <person name="Westerberg I."/>
            <person name="Brannstrom I.O."/>
            <person name="Guillou S."/>
            <person name="Cros-Aarteil S."/>
            <person name="Calhoun S."/>
            <person name="Haridas S."/>
            <person name="Kuo A."/>
            <person name="Mondo S."/>
            <person name="Pangilinan J."/>
            <person name="Riley R."/>
            <person name="Labutti K."/>
            <person name="Andreopoulos B."/>
            <person name="Lipzen A."/>
            <person name="Chen C."/>
            <person name="Yanf M."/>
            <person name="Daum C."/>
            <person name="Ng V."/>
            <person name="Clum A."/>
            <person name="Steindorff A."/>
            <person name="Ohm R."/>
            <person name="Martin F."/>
            <person name="Silar P."/>
            <person name="Natvig D."/>
            <person name="Lalanne C."/>
            <person name="Gautier V."/>
            <person name="Ament-Velasquez S.L."/>
            <person name="Kruys A."/>
            <person name="Hutchinson M.I."/>
            <person name="Powell A.J."/>
            <person name="Barry K."/>
            <person name="Miller A.N."/>
            <person name="Grigoriev I.V."/>
            <person name="Debuchy R."/>
            <person name="Gladieux P."/>
            <person name="Thoren M.H."/>
            <person name="Johannesson H."/>
        </authorList>
    </citation>
    <scope>NUCLEOTIDE SEQUENCE</scope>
    <source>
        <strain evidence="2">SMH2532-1</strain>
    </source>
</reference>
<dbReference type="EMBL" id="JAULSV010000003">
    <property type="protein sequence ID" value="KAK0648605.1"/>
    <property type="molecule type" value="Genomic_DNA"/>
</dbReference>
<proteinExistence type="predicted"/>
<name>A0AA40CRI7_9PEZI</name>
<dbReference type="Proteomes" id="UP001174936">
    <property type="component" value="Unassembled WGS sequence"/>
</dbReference>
<evidence type="ECO:0000313" key="3">
    <source>
        <dbReference type="Proteomes" id="UP001174936"/>
    </source>
</evidence>
<protein>
    <submittedName>
        <fullName evidence="2">Uncharacterized protein</fullName>
    </submittedName>
</protein>
<evidence type="ECO:0000256" key="1">
    <source>
        <dbReference type="SAM" id="MobiDB-lite"/>
    </source>
</evidence>
<gene>
    <name evidence="2" type="ORF">B0T16DRAFT_388801</name>
</gene>
<feature type="region of interest" description="Disordered" evidence="1">
    <location>
        <begin position="46"/>
        <end position="86"/>
    </location>
</feature>